<feature type="domain" description="Mechanosensitive ion channel MscS C-terminal" evidence="12">
    <location>
        <begin position="992"/>
        <end position="1074"/>
    </location>
</feature>
<dbReference type="InterPro" id="IPR006685">
    <property type="entry name" value="MscS_channel_2nd"/>
</dbReference>
<dbReference type="InterPro" id="IPR010920">
    <property type="entry name" value="LSM_dom_sf"/>
</dbReference>
<dbReference type="SUPFAM" id="SSF82689">
    <property type="entry name" value="Mechanosensitive channel protein MscS (YggB), C-terminal domain"/>
    <property type="match status" value="1"/>
</dbReference>
<feature type="transmembrane region" description="Helical" evidence="8">
    <location>
        <begin position="474"/>
        <end position="491"/>
    </location>
</feature>
<keyword evidence="5 8" id="KW-1133">Transmembrane helix</keyword>
<dbReference type="InterPro" id="IPR049278">
    <property type="entry name" value="MS_channel_C"/>
</dbReference>
<evidence type="ECO:0000256" key="5">
    <source>
        <dbReference type="ARBA" id="ARBA00022989"/>
    </source>
</evidence>
<feature type="domain" description="Mechanosensitive ion channel MscS porin" evidence="11">
    <location>
        <begin position="30"/>
        <end position="257"/>
    </location>
</feature>
<dbReference type="InterPro" id="IPR006686">
    <property type="entry name" value="MscS_channel_CS"/>
</dbReference>
<dbReference type="NCBIfam" id="NF008180">
    <property type="entry name" value="PRK10929.1"/>
    <property type="match status" value="1"/>
</dbReference>
<feature type="transmembrane region" description="Helical" evidence="8">
    <location>
        <begin position="829"/>
        <end position="849"/>
    </location>
</feature>
<keyword evidence="7" id="KW-0175">Coiled coil</keyword>
<dbReference type="eggNOG" id="COG3206">
    <property type="taxonomic scope" value="Bacteria"/>
</dbReference>
<feature type="coiled-coil region" evidence="7">
    <location>
        <begin position="368"/>
        <end position="426"/>
    </location>
</feature>
<evidence type="ECO:0000313" key="14">
    <source>
        <dbReference type="EMBL" id="BAC24573.1"/>
    </source>
</evidence>
<protein>
    <submittedName>
        <fullName evidence="14">YjeP protein</fullName>
    </submittedName>
</protein>
<dbReference type="PANTHER" id="PTHR30347">
    <property type="entry name" value="POTASSIUM CHANNEL RELATED"/>
    <property type="match status" value="1"/>
</dbReference>
<feature type="transmembrane region" description="Helical" evidence="8">
    <location>
        <begin position="870"/>
        <end position="891"/>
    </location>
</feature>
<dbReference type="eggNOG" id="COG3264">
    <property type="taxonomic scope" value="Bacteria"/>
</dbReference>
<dbReference type="KEGG" id="wbr:yjeP"/>
<evidence type="ECO:0000256" key="7">
    <source>
        <dbReference type="SAM" id="Coils"/>
    </source>
</evidence>
<dbReference type="InterPro" id="IPR023408">
    <property type="entry name" value="MscS_beta-dom_sf"/>
</dbReference>
<dbReference type="Proteomes" id="UP000000562">
    <property type="component" value="Chromosome"/>
</dbReference>
<dbReference type="InterPro" id="IPR025692">
    <property type="entry name" value="MscS_IM_dom1"/>
</dbReference>
<feature type="transmembrane region" description="Helical" evidence="8">
    <location>
        <begin position="669"/>
        <end position="690"/>
    </location>
</feature>
<keyword evidence="15" id="KW-1185">Reference proteome</keyword>
<feature type="domain" description="Mechanosensitive ion channel transmembrane helices 2/3" evidence="13">
    <location>
        <begin position="876"/>
        <end position="917"/>
    </location>
</feature>
<dbReference type="SUPFAM" id="SSF82861">
    <property type="entry name" value="Mechanosensitive channel protein MscS (YggB), transmembrane region"/>
    <property type="match status" value="1"/>
</dbReference>
<dbReference type="Pfam" id="PF00924">
    <property type="entry name" value="MS_channel_2nd"/>
    <property type="match status" value="1"/>
</dbReference>
<dbReference type="Pfam" id="PF21082">
    <property type="entry name" value="MS_channel_3rd"/>
    <property type="match status" value="1"/>
</dbReference>
<feature type="domain" description="Mechanosensitive ion channel MscS" evidence="9">
    <location>
        <begin position="919"/>
        <end position="984"/>
    </location>
</feature>
<evidence type="ECO:0000256" key="1">
    <source>
        <dbReference type="ARBA" id="ARBA00004651"/>
    </source>
</evidence>
<evidence type="ECO:0000256" key="4">
    <source>
        <dbReference type="ARBA" id="ARBA00022692"/>
    </source>
</evidence>
<feature type="transmembrane region" description="Helical" evidence="8">
    <location>
        <begin position="628"/>
        <end position="648"/>
    </location>
</feature>
<dbReference type="Pfam" id="PF12794">
    <property type="entry name" value="MscS_TM"/>
    <property type="match status" value="1"/>
</dbReference>
<evidence type="ECO:0000259" key="12">
    <source>
        <dbReference type="Pfam" id="PF21082"/>
    </source>
</evidence>
<evidence type="ECO:0000256" key="8">
    <source>
        <dbReference type="SAM" id="Phobius"/>
    </source>
</evidence>
<dbReference type="InterPro" id="IPR011014">
    <property type="entry name" value="MscS_channel_TM-2"/>
</dbReference>
<dbReference type="EMBL" id="BA000021">
    <property type="protein sequence ID" value="BAC24573.1"/>
    <property type="molecule type" value="Genomic_DNA"/>
</dbReference>
<evidence type="ECO:0000256" key="2">
    <source>
        <dbReference type="ARBA" id="ARBA00008017"/>
    </source>
</evidence>
<dbReference type="AlphaFoldDB" id="Q8D2C7"/>
<evidence type="ECO:0000259" key="13">
    <source>
        <dbReference type="Pfam" id="PF21088"/>
    </source>
</evidence>
<feature type="transmembrane region" description="Helical" evidence="8">
    <location>
        <begin position="786"/>
        <end position="809"/>
    </location>
</feature>
<dbReference type="Gene3D" id="2.30.30.60">
    <property type="match status" value="1"/>
</dbReference>
<dbReference type="GO" id="GO:0005886">
    <property type="term" value="C:plasma membrane"/>
    <property type="evidence" value="ECO:0007669"/>
    <property type="project" value="UniProtKB-SubCell"/>
</dbReference>
<dbReference type="GO" id="GO:0008381">
    <property type="term" value="F:mechanosensitive monoatomic ion channel activity"/>
    <property type="evidence" value="ECO:0007669"/>
    <property type="project" value="UniProtKB-ARBA"/>
</dbReference>
<dbReference type="InterPro" id="IPR011066">
    <property type="entry name" value="MscS_channel_C_sf"/>
</dbReference>
<dbReference type="PANTHER" id="PTHR30347:SF9">
    <property type="entry name" value="MINICONDUCTANCE MECHANOSENSITIVE CHANNEL MSCM"/>
    <property type="match status" value="1"/>
</dbReference>
<feature type="transmembrane region" description="Helical" evidence="8">
    <location>
        <begin position="696"/>
        <end position="717"/>
    </location>
</feature>
<accession>Q8D2C7</accession>
<dbReference type="HOGENOM" id="CLU_007829_2_0_6"/>
<reference evidence="14 15" key="1">
    <citation type="journal article" date="2002" name="Nat. Genet.">
        <title>Genome sequence of the endocellular obligate symbiont of tsetse flies, Wigglesworthia glossinidia.</title>
        <authorList>
            <person name="Akman L."/>
            <person name="Yamashita A."/>
            <person name="Watanabe H."/>
            <person name="Oshima K."/>
            <person name="Shiba T."/>
            <person name="Hattori M."/>
            <person name="Aksoy S."/>
        </authorList>
    </citation>
    <scope>NUCLEOTIDE SEQUENCE [LARGE SCALE GENOMIC DNA]</scope>
</reference>
<dbReference type="InterPro" id="IPR024393">
    <property type="entry name" value="MscS_porin"/>
</dbReference>
<dbReference type="InterPro" id="IPR052702">
    <property type="entry name" value="MscS-like_channel"/>
</dbReference>
<gene>
    <name evidence="14" type="primary">yjeP</name>
</gene>
<feature type="transmembrane region" description="Helical" evidence="8">
    <location>
        <begin position="554"/>
        <end position="574"/>
    </location>
</feature>
<dbReference type="Pfam" id="PF21088">
    <property type="entry name" value="MS_channel_1st"/>
    <property type="match status" value="1"/>
</dbReference>
<proteinExistence type="inferred from homology"/>
<keyword evidence="6 8" id="KW-0472">Membrane</keyword>
<name>Q8D2C7_WIGBR</name>
<comment type="similarity">
    <text evidence="2">Belongs to the MscS (TC 1.A.23) family.</text>
</comment>
<keyword evidence="3" id="KW-1003">Cell membrane</keyword>
<keyword evidence="4 8" id="KW-0812">Transmembrane</keyword>
<feature type="domain" description="Mechanosensitive ion channel inner membrane" evidence="10">
    <location>
        <begin position="477"/>
        <end position="815"/>
    </location>
</feature>
<evidence type="ECO:0000259" key="11">
    <source>
        <dbReference type="Pfam" id="PF12795"/>
    </source>
</evidence>
<dbReference type="Gene3D" id="3.30.70.100">
    <property type="match status" value="1"/>
</dbReference>
<sequence>MHIIIFFIFFSFKAYTNIYFEEEKIRQDINNIQNNVDLHKLDAIEYLKSALSFIEDSKLSEKKIKEYRKIIEEFPILSGKIQEEKKTKKFNYKNYNSNSSSKEINQKLLQANNHLIILANQLNQEQDKAIMISDSISTITGLQEETKKELNDIENNIKILPKTNSIEEKSKFTALKMKKVSKKLKIEELYLEQLSANYRQEIIRLRIDLLKKQYNDIDQDIQIIKNNLYFLRKQETEKALYNVEKIEKQIGSLPNVIISQFKKNYDLSILLNQQSKEIDLITLKQSQATKQILQVRNVLNAITEQSQWLDESPILGETLRSQVSKLPDIPKYQIINSNMIKIRLKRLFFEDLINKLYLDKSNKKNIFYNLEKNQLKILEEQLAIKNNLLESLLIGCDTQILELTKLKVIYNQLEKYIKEVNEASHKYLFWVADTNPLNLSCLLFIIKNIKELTNGYLLNQLYSSFQMMLTSRNTLILIIISFLFFGFSISSRKRYISFLERSSIQVGKVNQDRFFITLKNVLWSILISSSSPILWASFGYGFYHSWPFPISISIGYGMISTFPVLWTFLLFSLFSLPKGLFVVHFGWKIEQVKLALSYHTLSIFMIVPLITIIITINNYSDRELISNIGRLCFILLCICLSLVTNSLKKSGLILYLDDKESNDNIINRSFWNFMIFAPIIAIIFSSLGYFSTSQALLARLEKSLTIWFFLLIIYHVIKRWMFIQRRRIAFERAKQRRAEMLAQRARNNEEETLSASQLNEVAAEVDNKVLDLDTISAKSLQLVRSILTLIALLSVIFLWSELHSAFSFLENITLWDSTSTVQGVNNLHPINLNSIIIAILILIVTTQMVRNLPALLELALLQHLNLTPGTGYAVTTLTKYGLMLLGGLIGFSVVGIEWSKFQWLAAALGVGLGFGLQEIFANFVSGLIILFEKPIRIGDTVTIRSLTGSVTKINTRATTITDWDRKEIIVPNKAFITEQFVNWSLSDTVTRVVLYIPAPKESNIENISKILVKAASKCPLVLDFPTPEAFLVDIQKGLPLFELRTYAAEMSHRMPLRHQVHKLVLDSYRENRIKLPSPIFQMHKENK</sequence>
<dbReference type="SUPFAM" id="SSF50182">
    <property type="entry name" value="Sm-like ribonucleoproteins"/>
    <property type="match status" value="1"/>
</dbReference>
<dbReference type="InterPro" id="IPR049142">
    <property type="entry name" value="MS_channel_1st"/>
</dbReference>
<dbReference type="OrthoDB" id="9799209at2"/>
<evidence type="ECO:0000256" key="3">
    <source>
        <dbReference type="ARBA" id="ARBA00022475"/>
    </source>
</evidence>
<evidence type="ECO:0000256" key="6">
    <source>
        <dbReference type="ARBA" id="ARBA00023136"/>
    </source>
</evidence>
<dbReference type="STRING" id="36870.gene:10368929"/>
<dbReference type="PROSITE" id="PS01246">
    <property type="entry name" value="UPF0003"/>
    <property type="match status" value="1"/>
</dbReference>
<evidence type="ECO:0000259" key="10">
    <source>
        <dbReference type="Pfam" id="PF12794"/>
    </source>
</evidence>
<comment type="subcellular location">
    <subcellularLocation>
        <location evidence="1">Cell membrane</location>
        <topology evidence="1">Multi-pass membrane protein</topology>
    </subcellularLocation>
</comment>
<feature type="transmembrane region" description="Helical" evidence="8">
    <location>
        <begin position="595"/>
        <end position="616"/>
    </location>
</feature>
<organism evidence="14 15">
    <name type="scientific">Wigglesworthia glossinidia brevipalpis</name>
    <dbReference type="NCBI Taxonomy" id="36870"/>
    <lineage>
        <taxon>Bacteria</taxon>
        <taxon>Pseudomonadati</taxon>
        <taxon>Pseudomonadota</taxon>
        <taxon>Gammaproteobacteria</taxon>
        <taxon>Enterobacterales</taxon>
        <taxon>Erwiniaceae</taxon>
        <taxon>Wigglesworthia</taxon>
    </lineage>
</organism>
<feature type="transmembrane region" description="Helical" evidence="8">
    <location>
        <begin position="521"/>
        <end position="542"/>
    </location>
</feature>
<dbReference type="Gene3D" id="1.10.287.1260">
    <property type="match status" value="1"/>
</dbReference>
<feature type="transmembrane region" description="Helical" evidence="8">
    <location>
        <begin position="903"/>
        <end position="931"/>
    </location>
</feature>
<evidence type="ECO:0000259" key="9">
    <source>
        <dbReference type="Pfam" id="PF00924"/>
    </source>
</evidence>
<evidence type="ECO:0000313" key="15">
    <source>
        <dbReference type="Proteomes" id="UP000000562"/>
    </source>
</evidence>
<dbReference type="Pfam" id="PF12795">
    <property type="entry name" value="MscS_porin"/>
    <property type="match status" value="1"/>
</dbReference>